<dbReference type="GO" id="GO:0022857">
    <property type="term" value="F:transmembrane transporter activity"/>
    <property type="evidence" value="ECO:0007669"/>
    <property type="project" value="InterPro"/>
</dbReference>
<gene>
    <name evidence="9" type="ORF">IAA16_04135</name>
</gene>
<organism evidence="9 10">
    <name type="scientific">Candidatus Treponema excrementipullorum</name>
    <dbReference type="NCBI Taxonomy" id="2838768"/>
    <lineage>
        <taxon>Bacteria</taxon>
        <taxon>Pseudomonadati</taxon>
        <taxon>Spirochaetota</taxon>
        <taxon>Spirochaetia</taxon>
        <taxon>Spirochaetales</taxon>
        <taxon>Treponemataceae</taxon>
        <taxon>Treponema</taxon>
    </lineage>
</organism>
<feature type="transmembrane region" description="Helical" evidence="8">
    <location>
        <begin position="46"/>
        <end position="73"/>
    </location>
</feature>
<keyword evidence="3" id="KW-0813">Transport</keyword>
<comment type="caution">
    <text evidence="9">The sequence shown here is derived from an EMBL/GenBank/DDBJ whole genome shotgun (WGS) entry which is preliminary data.</text>
</comment>
<keyword evidence="6 8" id="KW-1133">Transmembrane helix</keyword>
<dbReference type="InterPro" id="IPR000522">
    <property type="entry name" value="ABC_transptr_permease_BtuC"/>
</dbReference>
<reference evidence="9" key="2">
    <citation type="submission" date="2021-04" db="EMBL/GenBank/DDBJ databases">
        <authorList>
            <person name="Gilroy R."/>
        </authorList>
    </citation>
    <scope>NUCLEOTIDE SEQUENCE</scope>
    <source>
        <strain evidence="9">Gambia15-2214</strain>
    </source>
</reference>
<comment type="subcellular location">
    <subcellularLocation>
        <location evidence="1">Cell membrane</location>
        <topology evidence="1">Multi-pass membrane protein</topology>
    </subcellularLocation>
</comment>
<feature type="transmembrane region" description="Helical" evidence="8">
    <location>
        <begin position="117"/>
        <end position="141"/>
    </location>
</feature>
<proteinExistence type="inferred from homology"/>
<evidence type="ECO:0000256" key="4">
    <source>
        <dbReference type="ARBA" id="ARBA00022475"/>
    </source>
</evidence>
<keyword evidence="4" id="KW-1003">Cell membrane</keyword>
<protein>
    <submittedName>
        <fullName evidence="9">Iron ABC transporter permease</fullName>
    </submittedName>
</protein>
<feature type="transmembrane region" description="Helical" evidence="8">
    <location>
        <begin position="85"/>
        <end position="105"/>
    </location>
</feature>
<dbReference type="Pfam" id="PF01032">
    <property type="entry name" value="FecCD"/>
    <property type="match status" value="1"/>
</dbReference>
<evidence type="ECO:0000256" key="5">
    <source>
        <dbReference type="ARBA" id="ARBA00022692"/>
    </source>
</evidence>
<evidence type="ECO:0000256" key="7">
    <source>
        <dbReference type="ARBA" id="ARBA00023136"/>
    </source>
</evidence>
<feature type="non-terminal residue" evidence="9">
    <location>
        <position position="246"/>
    </location>
</feature>
<keyword evidence="5 8" id="KW-0812">Transmembrane</keyword>
<dbReference type="InterPro" id="IPR037294">
    <property type="entry name" value="ABC_BtuC-like"/>
</dbReference>
<evidence type="ECO:0000256" key="3">
    <source>
        <dbReference type="ARBA" id="ARBA00022448"/>
    </source>
</evidence>
<evidence type="ECO:0000256" key="6">
    <source>
        <dbReference type="ARBA" id="ARBA00022989"/>
    </source>
</evidence>
<reference evidence="9" key="1">
    <citation type="journal article" date="2021" name="PeerJ">
        <title>Extensive microbial diversity within the chicken gut microbiome revealed by metagenomics and culture.</title>
        <authorList>
            <person name="Gilroy R."/>
            <person name="Ravi A."/>
            <person name="Getino M."/>
            <person name="Pursley I."/>
            <person name="Horton D.L."/>
            <person name="Alikhan N.F."/>
            <person name="Baker D."/>
            <person name="Gharbi K."/>
            <person name="Hall N."/>
            <person name="Watson M."/>
            <person name="Adriaenssens E.M."/>
            <person name="Foster-Nyarko E."/>
            <person name="Jarju S."/>
            <person name="Secka A."/>
            <person name="Antonio M."/>
            <person name="Oren A."/>
            <person name="Chaudhuri R.R."/>
            <person name="La Ragione R."/>
            <person name="Hildebrand F."/>
            <person name="Pallen M.J."/>
        </authorList>
    </citation>
    <scope>NUCLEOTIDE SEQUENCE</scope>
    <source>
        <strain evidence="9">Gambia15-2214</strain>
    </source>
</reference>
<comment type="similarity">
    <text evidence="2">Belongs to the binding-protein-dependent transport system permease family. FecCD subfamily.</text>
</comment>
<dbReference type="Gene3D" id="1.10.3470.10">
    <property type="entry name" value="ABC transporter involved in vitamin B12 uptake, BtuC"/>
    <property type="match status" value="1"/>
</dbReference>
<evidence type="ECO:0000256" key="8">
    <source>
        <dbReference type="SAM" id="Phobius"/>
    </source>
</evidence>
<evidence type="ECO:0000313" key="9">
    <source>
        <dbReference type="EMBL" id="MBU3849734.1"/>
    </source>
</evidence>
<sequence length="246" mass="25789">MKKKVPALAALLLAVVVGVSLGAESFSFKEIVDSLWGPQSADLAGLIVWGIRLPRVILAGLCGALLAGAGVIFQGFFRNPLADSGIMGISSGATLGAVTSALIPWGMVSVSFAASNFVSFCAFAMALVTALVILIIVQFHGGYGGGGFQGSSVLVLLTGTALSSFFSSITSIILLVKYKELHKMFVWTLGSFSGKNWNDFYFLLPVTVVCIVLLALCPKYLDILGSGEVTAISLGLDYKKARILVL</sequence>
<keyword evidence="7 8" id="KW-0472">Membrane</keyword>
<evidence type="ECO:0000256" key="1">
    <source>
        <dbReference type="ARBA" id="ARBA00004651"/>
    </source>
</evidence>
<dbReference type="EMBL" id="JAHLFV010000094">
    <property type="protein sequence ID" value="MBU3849734.1"/>
    <property type="molecule type" value="Genomic_DNA"/>
</dbReference>
<dbReference type="PANTHER" id="PTHR30472:SF25">
    <property type="entry name" value="ABC TRANSPORTER PERMEASE PROTEIN MJ0876-RELATED"/>
    <property type="match status" value="1"/>
</dbReference>
<dbReference type="SUPFAM" id="SSF81345">
    <property type="entry name" value="ABC transporter involved in vitamin B12 uptake, BtuC"/>
    <property type="match status" value="1"/>
</dbReference>
<dbReference type="AlphaFoldDB" id="A0A9E2L1M1"/>
<evidence type="ECO:0000313" key="10">
    <source>
        <dbReference type="Proteomes" id="UP000823914"/>
    </source>
</evidence>
<evidence type="ECO:0000256" key="2">
    <source>
        <dbReference type="ARBA" id="ARBA00007935"/>
    </source>
</evidence>
<name>A0A9E2L1M1_9SPIR</name>
<accession>A0A9E2L1M1</accession>
<dbReference type="Proteomes" id="UP000823914">
    <property type="component" value="Unassembled WGS sequence"/>
</dbReference>
<dbReference type="GO" id="GO:0005886">
    <property type="term" value="C:plasma membrane"/>
    <property type="evidence" value="ECO:0007669"/>
    <property type="project" value="UniProtKB-SubCell"/>
</dbReference>
<feature type="transmembrane region" description="Helical" evidence="8">
    <location>
        <begin position="153"/>
        <end position="176"/>
    </location>
</feature>
<dbReference type="PANTHER" id="PTHR30472">
    <property type="entry name" value="FERRIC ENTEROBACTIN TRANSPORT SYSTEM PERMEASE PROTEIN"/>
    <property type="match status" value="1"/>
</dbReference>
<feature type="transmembrane region" description="Helical" evidence="8">
    <location>
        <begin position="200"/>
        <end position="217"/>
    </location>
</feature>